<dbReference type="GO" id="GO:0030145">
    <property type="term" value="F:manganese ion binding"/>
    <property type="evidence" value="ECO:0007669"/>
    <property type="project" value="TreeGrafter"/>
</dbReference>
<evidence type="ECO:0000256" key="8">
    <source>
        <dbReference type="ARBA" id="ARBA00023002"/>
    </source>
</evidence>
<keyword evidence="6" id="KW-0479">Metal-binding</keyword>
<comment type="cofactor">
    <cofactor evidence="1">
        <name>Mn(2+)</name>
        <dbReference type="ChEBI" id="CHEBI:29035"/>
    </cofactor>
</comment>
<keyword evidence="9" id="KW-0464">Manganese</keyword>
<feature type="domain" description="1-deoxy-D-xylulose 5-phosphate reductoisomerase N-terminal" evidence="12">
    <location>
        <begin position="7"/>
        <end position="59"/>
    </location>
</feature>
<comment type="similarity">
    <text evidence="4">Belongs to the DXR family.</text>
</comment>
<evidence type="ECO:0000256" key="3">
    <source>
        <dbReference type="ARBA" id="ARBA00005094"/>
    </source>
</evidence>
<name>A0A6J7F450_9ZZZZ</name>
<dbReference type="GO" id="GO:0070402">
    <property type="term" value="F:NADPH binding"/>
    <property type="evidence" value="ECO:0007669"/>
    <property type="project" value="InterPro"/>
</dbReference>
<dbReference type="InterPro" id="IPR036169">
    <property type="entry name" value="DXPR_C_sf"/>
</dbReference>
<comment type="catalytic activity">
    <reaction evidence="11">
        <text>2-C-methyl-D-erythritol 4-phosphate + NADP(+) = 1-deoxy-D-xylulose 5-phosphate + NADPH + H(+)</text>
        <dbReference type="Rhea" id="RHEA:13717"/>
        <dbReference type="ChEBI" id="CHEBI:15378"/>
        <dbReference type="ChEBI" id="CHEBI:57783"/>
        <dbReference type="ChEBI" id="CHEBI:57792"/>
        <dbReference type="ChEBI" id="CHEBI:58262"/>
        <dbReference type="ChEBI" id="CHEBI:58349"/>
        <dbReference type="EC" id="1.1.1.267"/>
    </reaction>
    <physiologicalReaction direction="right-to-left" evidence="11">
        <dbReference type="Rhea" id="RHEA:13719"/>
    </physiologicalReaction>
</comment>
<evidence type="ECO:0000256" key="10">
    <source>
        <dbReference type="ARBA" id="ARBA00023229"/>
    </source>
</evidence>
<keyword evidence="8" id="KW-0560">Oxidoreductase</keyword>
<dbReference type="AlphaFoldDB" id="A0A6J7F450"/>
<organism evidence="15">
    <name type="scientific">freshwater metagenome</name>
    <dbReference type="NCBI Taxonomy" id="449393"/>
    <lineage>
        <taxon>unclassified sequences</taxon>
        <taxon>metagenomes</taxon>
        <taxon>ecological metagenomes</taxon>
    </lineage>
</organism>
<evidence type="ECO:0000259" key="12">
    <source>
        <dbReference type="Pfam" id="PF02670"/>
    </source>
</evidence>
<evidence type="ECO:0000256" key="1">
    <source>
        <dbReference type="ARBA" id="ARBA00001936"/>
    </source>
</evidence>
<dbReference type="SUPFAM" id="SSF69055">
    <property type="entry name" value="1-deoxy-D-xylulose-5-phosphate reductoisomerase, C-terminal domain"/>
    <property type="match status" value="1"/>
</dbReference>
<dbReference type="Gene3D" id="1.10.1740.10">
    <property type="match status" value="1"/>
</dbReference>
<evidence type="ECO:0000259" key="13">
    <source>
        <dbReference type="Pfam" id="PF08436"/>
    </source>
</evidence>
<dbReference type="InterPro" id="IPR026877">
    <property type="entry name" value="DXPR_C"/>
</dbReference>
<dbReference type="Pfam" id="PF13288">
    <property type="entry name" value="DXPR_C"/>
    <property type="match status" value="1"/>
</dbReference>
<sequence length="364" mass="38528">MSFVRRVIILGSTGSIGTQALEVIAANPERFRVVGLAAGTNRDLLVEQAQKFAVEHTALGADEAEQLVRTVDADVVLNGMTGAVGLGPTLATLERGMTLALANKESLIIGGKLVMAAASPGQIVPVDSEHSAIAQCLVSGTHAEVRRLILTASGGPFRGRSRDQLGDVTPQQALAHPTWDMGLMVTTNSATLMNKGLEVIEASLLFDIDYADISVTVHPQSVIHSMVEFVDGSTMAQASPPDMKLPIALGLDWPHRVAHVAEAVDWSNAHTWTFEPLDEVAFPAVALAKSVGSAGLTFPAVMNAANEEAVRAFHAGRLGFTDIVDTVSRVVEAHSAPEGELSREVLFDADAWARAHAREAIARN</sequence>
<reference evidence="15" key="1">
    <citation type="submission" date="2020-05" db="EMBL/GenBank/DDBJ databases">
        <authorList>
            <person name="Chiriac C."/>
            <person name="Salcher M."/>
            <person name="Ghai R."/>
            <person name="Kavagutti S V."/>
        </authorList>
    </citation>
    <scope>NUCLEOTIDE SEQUENCE</scope>
</reference>
<dbReference type="EMBL" id="CAFBMB010000005">
    <property type="protein sequence ID" value="CAB4888548.1"/>
    <property type="molecule type" value="Genomic_DNA"/>
</dbReference>
<dbReference type="SUPFAM" id="SSF55347">
    <property type="entry name" value="Glyceraldehyde-3-phosphate dehydrogenase-like, C-terminal domain"/>
    <property type="match status" value="1"/>
</dbReference>
<keyword evidence="7" id="KW-0521">NADP</keyword>
<evidence type="ECO:0000256" key="7">
    <source>
        <dbReference type="ARBA" id="ARBA00022857"/>
    </source>
</evidence>
<evidence type="ECO:0000256" key="6">
    <source>
        <dbReference type="ARBA" id="ARBA00022723"/>
    </source>
</evidence>
<feature type="domain" description="1-deoxy-D-xylulose 5-phosphate reductoisomerase C-terminal" evidence="13">
    <location>
        <begin position="123"/>
        <end position="206"/>
    </location>
</feature>
<protein>
    <recommendedName>
        <fullName evidence="5">1-deoxy-D-xylulose-5-phosphate reductoisomerase</fullName>
        <ecNumber evidence="5">1.1.1.267</ecNumber>
    </recommendedName>
</protein>
<comment type="pathway">
    <text evidence="3">Isoprenoid biosynthesis; isopentenyl diphosphate biosynthesis via DXP pathway; isopentenyl diphosphate from 1-deoxy-D-xylulose 5-phosphate: step 1/6.</text>
</comment>
<dbReference type="UniPathway" id="UPA00056">
    <property type="reaction ID" value="UER00092"/>
</dbReference>
<dbReference type="Pfam" id="PF02670">
    <property type="entry name" value="DXP_reductoisom"/>
    <property type="match status" value="1"/>
</dbReference>
<dbReference type="PIRSF" id="PIRSF006205">
    <property type="entry name" value="Dxp_reductismrs"/>
    <property type="match status" value="1"/>
</dbReference>
<dbReference type="PANTHER" id="PTHR30525">
    <property type="entry name" value="1-DEOXY-D-XYLULOSE 5-PHOSPHATE REDUCTOISOMERASE"/>
    <property type="match status" value="1"/>
</dbReference>
<comment type="cofactor">
    <cofactor evidence="2">
        <name>Mg(2+)</name>
        <dbReference type="ChEBI" id="CHEBI:18420"/>
    </cofactor>
</comment>
<dbReference type="InterPro" id="IPR013512">
    <property type="entry name" value="DXP_reductoisomerase_N"/>
</dbReference>
<evidence type="ECO:0000313" key="15">
    <source>
        <dbReference type="EMBL" id="CAB4888548.1"/>
    </source>
</evidence>
<evidence type="ECO:0000256" key="4">
    <source>
        <dbReference type="ARBA" id="ARBA00006825"/>
    </source>
</evidence>
<evidence type="ECO:0000256" key="9">
    <source>
        <dbReference type="ARBA" id="ARBA00023211"/>
    </source>
</evidence>
<proteinExistence type="inferred from homology"/>
<accession>A0A6J7F450</accession>
<dbReference type="Pfam" id="PF08436">
    <property type="entry name" value="DXP_redisom_C"/>
    <property type="match status" value="1"/>
</dbReference>
<dbReference type="GO" id="GO:0051484">
    <property type="term" value="P:isopentenyl diphosphate biosynthetic process, methylerythritol 4-phosphate pathway involved in terpenoid biosynthetic process"/>
    <property type="evidence" value="ECO:0007669"/>
    <property type="project" value="TreeGrafter"/>
</dbReference>
<dbReference type="Gene3D" id="3.40.50.720">
    <property type="entry name" value="NAD(P)-binding Rossmann-like Domain"/>
    <property type="match status" value="2"/>
</dbReference>
<evidence type="ECO:0000256" key="11">
    <source>
        <dbReference type="ARBA" id="ARBA00048543"/>
    </source>
</evidence>
<dbReference type="SUPFAM" id="SSF51735">
    <property type="entry name" value="NAD(P)-binding Rossmann-fold domains"/>
    <property type="match status" value="1"/>
</dbReference>
<dbReference type="PANTHER" id="PTHR30525:SF0">
    <property type="entry name" value="1-DEOXY-D-XYLULOSE 5-PHOSPHATE REDUCTOISOMERASE, CHLOROPLASTIC"/>
    <property type="match status" value="1"/>
</dbReference>
<dbReference type="EC" id="1.1.1.267" evidence="5"/>
<keyword evidence="10" id="KW-0414">Isoprene biosynthesis</keyword>
<dbReference type="HAMAP" id="MF_00183">
    <property type="entry name" value="DXP_reductoisom"/>
    <property type="match status" value="1"/>
</dbReference>
<evidence type="ECO:0000259" key="14">
    <source>
        <dbReference type="Pfam" id="PF13288"/>
    </source>
</evidence>
<dbReference type="InterPro" id="IPR036291">
    <property type="entry name" value="NAD(P)-bd_dom_sf"/>
</dbReference>
<dbReference type="GO" id="GO:0030604">
    <property type="term" value="F:1-deoxy-D-xylulose-5-phosphate reductoisomerase activity"/>
    <property type="evidence" value="ECO:0007669"/>
    <property type="project" value="UniProtKB-EC"/>
</dbReference>
<dbReference type="InterPro" id="IPR013644">
    <property type="entry name" value="DXP_reductoisomerase_C"/>
</dbReference>
<dbReference type="InterPro" id="IPR003821">
    <property type="entry name" value="DXP_reductoisomerase"/>
</dbReference>
<feature type="domain" description="DXP reductoisomerase C-terminal" evidence="14">
    <location>
        <begin position="239"/>
        <end position="355"/>
    </location>
</feature>
<gene>
    <name evidence="15" type="ORF">UFOPK3516_00153</name>
</gene>
<evidence type="ECO:0000256" key="2">
    <source>
        <dbReference type="ARBA" id="ARBA00001946"/>
    </source>
</evidence>
<evidence type="ECO:0000256" key="5">
    <source>
        <dbReference type="ARBA" id="ARBA00012366"/>
    </source>
</evidence>